<dbReference type="Proteomes" id="UP000630353">
    <property type="component" value="Unassembled WGS sequence"/>
</dbReference>
<dbReference type="EMBL" id="BMZS01000002">
    <property type="protein sequence ID" value="GHD41988.1"/>
    <property type="molecule type" value="Genomic_DNA"/>
</dbReference>
<organism evidence="2 3">
    <name type="scientific">Thalassobaculum fulvum</name>
    <dbReference type="NCBI Taxonomy" id="1633335"/>
    <lineage>
        <taxon>Bacteria</taxon>
        <taxon>Pseudomonadati</taxon>
        <taxon>Pseudomonadota</taxon>
        <taxon>Alphaproteobacteria</taxon>
        <taxon>Rhodospirillales</taxon>
        <taxon>Thalassobaculaceae</taxon>
        <taxon>Thalassobaculum</taxon>
    </lineage>
</organism>
<reference evidence="2" key="2">
    <citation type="submission" date="2020-09" db="EMBL/GenBank/DDBJ databases">
        <authorList>
            <person name="Sun Q."/>
            <person name="Kim S."/>
        </authorList>
    </citation>
    <scope>NUCLEOTIDE SEQUENCE</scope>
    <source>
        <strain evidence="2">KCTC 42651</strain>
    </source>
</reference>
<dbReference type="RefSeq" id="WP_189987502.1">
    <property type="nucleotide sequence ID" value="NZ_BMZS01000002.1"/>
</dbReference>
<evidence type="ECO:0000313" key="2">
    <source>
        <dbReference type="EMBL" id="GHD41988.1"/>
    </source>
</evidence>
<sequence>MQSGPLSRVSATVGADVRSTALDLLGVGIASSDGTGRLLDADPRFLDLHGIAGGIGGLEWPAAIVQAGSRLAPADATAVAAGWSALLDAQPDGGHGRRVVRLAGDRILEIGRACVAADRTVLIARDGSPDVRLSGSLLHDVNNAVGSMLAHLYLAMSDVDADHPARPWLEAVNRSTLDLREHVRRSDAGGTAENRGVGAGG</sequence>
<evidence type="ECO:0000256" key="1">
    <source>
        <dbReference type="SAM" id="MobiDB-lite"/>
    </source>
</evidence>
<reference evidence="2" key="1">
    <citation type="journal article" date="2014" name="Int. J. Syst. Evol. Microbiol.">
        <title>Complete genome sequence of Corynebacterium casei LMG S-19264T (=DSM 44701T), isolated from a smear-ripened cheese.</title>
        <authorList>
            <consortium name="US DOE Joint Genome Institute (JGI-PGF)"/>
            <person name="Walter F."/>
            <person name="Albersmeier A."/>
            <person name="Kalinowski J."/>
            <person name="Ruckert C."/>
        </authorList>
    </citation>
    <scope>NUCLEOTIDE SEQUENCE</scope>
    <source>
        <strain evidence="2">KCTC 42651</strain>
    </source>
</reference>
<name>A0A919CMR4_9PROT</name>
<proteinExistence type="predicted"/>
<comment type="caution">
    <text evidence="2">The sequence shown here is derived from an EMBL/GenBank/DDBJ whole genome shotgun (WGS) entry which is preliminary data.</text>
</comment>
<protein>
    <submittedName>
        <fullName evidence="2">Uncharacterized protein</fullName>
    </submittedName>
</protein>
<dbReference type="AlphaFoldDB" id="A0A919CMR4"/>
<accession>A0A919CMR4</accession>
<gene>
    <name evidence="2" type="ORF">GCM10017083_06470</name>
</gene>
<keyword evidence="3" id="KW-1185">Reference proteome</keyword>
<evidence type="ECO:0000313" key="3">
    <source>
        <dbReference type="Proteomes" id="UP000630353"/>
    </source>
</evidence>
<feature type="region of interest" description="Disordered" evidence="1">
    <location>
        <begin position="182"/>
        <end position="201"/>
    </location>
</feature>